<dbReference type="Proteomes" id="UP000239872">
    <property type="component" value="Unassembled WGS sequence"/>
</dbReference>
<dbReference type="Pfam" id="PF00535">
    <property type="entry name" value="Glycos_transf_2"/>
    <property type="match status" value="1"/>
</dbReference>
<name>A0A2S7T1G1_9BACT</name>
<dbReference type="InterPro" id="IPR029044">
    <property type="entry name" value="Nucleotide-diphossugar_trans"/>
</dbReference>
<dbReference type="EMBL" id="PPSL01000001">
    <property type="protein sequence ID" value="PQJ13052.1"/>
    <property type="molecule type" value="Genomic_DNA"/>
</dbReference>
<dbReference type="OrthoDB" id="952827at2"/>
<organism evidence="2 3">
    <name type="scientific">Flavipsychrobacter stenotrophus</name>
    <dbReference type="NCBI Taxonomy" id="2077091"/>
    <lineage>
        <taxon>Bacteria</taxon>
        <taxon>Pseudomonadati</taxon>
        <taxon>Bacteroidota</taxon>
        <taxon>Chitinophagia</taxon>
        <taxon>Chitinophagales</taxon>
        <taxon>Chitinophagaceae</taxon>
        <taxon>Flavipsychrobacter</taxon>
    </lineage>
</organism>
<feature type="domain" description="Glycosyltransferase 2-like" evidence="1">
    <location>
        <begin position="10"/>
        <end position="138"/>
    </location>
</feature>
<accession>A0A2S7T1G1</accession>
<dbReference type="InterPro" id="IPR001173">
    <property type="entry name" value="Glyco_trans_2-like"/>
</dbReference>
<dbReference type="Gene3D" id="3.90.550.10">
    <property type="entry name" value="Spore Coat Polysaccharide Biosynthesis Protein SpsA, Chain A"/>
    <property type="match status" value="1"/>
</dbReference>
<protein>
    <submittedName>
        <fullName evidence="2">Glycosyl transferase family 2</fullName>
    </submittedName>
</protein>
<keyword evidence="3" id="KW-1185">Reference proteome</keyword>
<gene>
    <name evidence="2" type="ORF">CJD36_004730</name>
</gene>
<dbReference type="GO" id="GO:0016740">
    <property type="term" value="F:transferase activity"/>
    <property type="evidence" value="ECO:0007669"/>
    <property type="project" value="UniProtKB-KW"/>
</dbReference>
<evidence type="ECO:0000313" key="3">
    <source>
        <dbReference type="Proteomes" id="UP000239872"/>
    </source>
</evidence>
<dbReference type="PANTHER" id="PTHR48090">
    <property type="entry name" value="UNDECAPRENYL-PHOSPHATE 4-DEOXY-4-FORMAMIDO-L-ARABINOSE TRANSFERASE-RELATED"/>
    <property type="match status" value="1"/>
</dbReference>
<dbReference type="CDD" id="cd04179">
    <property type="entry name" value="DPM_DPG-synthase_like"/>
    <property type="match status" value="1"/>
</dbReference>
<dbReference type="SUPFAM" id="SSF53448">
    <property type="entry name" value="Nucleotide-diphospho-sugar transferases"/>
    <property type="match status" value="1"/>
</dbReference>
<dbReference type="AlphaFoldDB" id="A0A2S7T1G1"/>
<keyword evidence="2" id="KW-0808">Transferase</keyword>
<sequence length="248" mass="28831">MQYQQTGLIVVIPVYNEQECIEEVLTSWGNFLNGYLKNVSFKIVVVNDGSRDNTPKILDEIATKYPYLHIVHQQNGGHGEAVLNGYSIALKFDPDWVFQVDSDNQFLPEDFPKLWENRTKSNFLLGYRKKRYDEFNRLIITRIVRVIIFMLYRVLVTDSNIPYRLIKGKYLKMLINDLPGRPFAPNIFLTVMAKKDGNDLMFIPVTHKERETGQVSIIKLKLLKVCVRSARELFSFAFTVKKRNMSGL</sequence>
<dbReference type="InterPro" id="IPR050256">
    <property type="entry name" value="Glycosyltransferase_2"/>
</dbReference>
<comment type="caution">
    <text evidence="2">The sequence shown here is derived from an EMBL/GenBank/DDBJ whole genome shotgun (WGS) entry which is preliminary data.</text>
</comment>
<evidence type="ECO:0000259" key="1">
    <source>
        <dbReference type="Pfam" id="PF00535"/>
    </source>
</evidence>
<dbReference type="RefSeq" id="WP_105037936.1">
    <property type="nucleotide sequence ID" value="NZ_PPSL01000001.1"/>
</dbReference>
<proteinExistence type="predicted"/>
<evidence type="ECO:0000313" key="2">
    <source>
        <dbReference type="EMBL" id="PQJ13052.1"/>
    </source>
</evidence>
<dbReference type="PANTHER" id="PTHR48090:SF7">
    <property type="entry name" value="RFBJ PROTEIN"/>
    <property type="match status" value="1"/>
</dbReference>
<reference evidence="2 3" key="1">
    <citation type="submission" date="2018-01" db="EMBL/GenBank/DDBJ databases">
        <title>A novel member of the phylum Bacteroidetes isolated from glacier ice.</title>
        <authorList>
            <person name="Liu Q."/>
            <person name="Xin Y.-H."/>
        </authorList>
    </citation>
    <scope>NUCLEOTIDE SEQUENCE [LARGE SCALE GENOMIC DNA]</scope>
    <source>
        <strain evidence="2 3">RB1R16</strain>
    </source>
</reference>